<evidence type="ECO:0000256" key="9">
    <source>
        <dbReference type="ARBA" id="ARBA00022989"/>
    </source>
</evidence>
<sequence>MATLLQSSRNLPSIDGLLQSPYASSDDRGGNGADGRFLGSTVDGGRRGGAPMMHRVGQLSRRPSIKNFSSTEAGSRLPVVFEALLDFCRRPIAAGRPASLGQLDPRERPPLDDNRRPLCSQKTLYNCRWREDALIRSNMRCLLQRLCLLNALLLVQCSLRPSYCSTDKAAERSLFLWSIEGQGLDVPSYFFGTIHVPYLQVWDYVSHTVKSVFRKAESVVFELDLYNPSTIESLNICKKLPLDEQLSDYLPKELYQRLEQHMLFIKETLPNWIDADGSGNAKEHANYLYKAIVGNWERRRPVWILLMLSSLTEAEVRRSGMPVLDVFLAQEAQARDQRLGSIESAAEQCDPLNSLDTDQVVFALNYTLAYHERLRASDGRASAPHAATASTDDLIEHYNCGSLQESVFKRDSRQLANYVEETGEMSREQELRADQIDAYFRRELIHKRNIRMADRIGTLLRSHSTTSFFFALGAGHFLGDDSVIELLRRVGYSIRPVREGDEKPTRHLSRGQRPAFSTDQFDQLYFKSAKTQKPNFRELWVLLPGYKDQSWQETERPRISIS</sequence>
<accession>A0A914X7K1</accession>
<dbReference type="GO" id="GO:0030178">
    <property type="term" value="P:negative regulation of Wnt signaling pathway"/>
    <property type="evidence" value="ECO:0007669"/>
    <property type="project" value="UniProtKB-UniRule"/>
</dbReference>
<dbReference type="WBParaSite" id="PSAMB.scaffold6866size8667.g29211.t1">
    <property type="protein sequence ID" value="PSAMB.scaffold6866size8667.g29211.t1"/>
    <property type="gene ID" value="PSAMB.scaffold6866size8667.g29211"/>
</dbReference>
<dbReference type="GO" id="GO:0006508">
    <property type="term" value="P:proteolysis"/>
    <property type="evidence" value="ECO:0007669"/>
    <property type="project" value="UniProtKB-KW"/>
</dbReference>
<evidence type="ECO:0000256" key="11">
    <source>
        <dbReference type="ARBA" id="ARBA00023136"/>
    </source>
</evidence>
<evidence type="ECO:0000256" key="7">
    <source>
        <dbReference type="ARBA" id="ARBA00022729"/>
    </source>
</evidence>
<dbReference type="EC" id="3.4.-.-" evidence="13"/>
<keyword evidence="6 13" id="KW-0479">Metal-binding</keyword>
<evidence type="ECO:0000256" key="8">
    <source>
        <dbReference type="ARBA" id="ARBA00022801"/>
    </source>
</evidence>
<evidence type="ECO:0000256" key="12">
    <source>
        <dbReference type="ARBA" id="ARBA00023180"/>
    </source>
</evidence>
<dbReference type="PANTHER" id="PTHR31120:SF6">
    <property type="entry name" value="METALLOPROTEASE TIKI HOMOLOG"/>
    <property type="match status" value="1"/>
</dbReference>
<evidence type="ECO:0000256" key="1">
    <source>
        <dbReference type="ARBA" id="ARBA00001941"/>
    </source>
</evidence>
<keyword evidence="9" id="KW-1133">Transmembrane helix</keyword>
<dbReference type="InterPro" id="IPR040230">
    <property type="entry name" value="TIKI1/2-like"/>
</dbReference>
<dbReference type="InterPro" id="IPR002816">
    <property type="entry name" value="TraB/PrgY/GumN_fam"/>
</dbReference>
<evidence type="ECO:0000313" key="15">
    <source>
        <dbReference type="Proteomes" id="UP000887566"/>
    </source>
</evidence>
<dbReference type="PANTHER" id="PTHR31120">
    <property type="entry name" value="METALLOPROTEASE TIKI"/>
    <property type="match status" value="1"/>
</dbReference>
<keyword evidence="10 13" id="KW-0482">Metalloprotease</keyword>
<protein>
    <recommendedName>
        <fullName evidence="13">Metalloprotease TIKI homolog</fullName>
        <ecNumber evidence="13">3.4.-.-</ecNumber>
    </recommendedName>
</protein>
<organism evidence="15 16">
    <name type="scientific">Plectus sambesii</name>
    <dbReference type="NCBI Taxonomy" id="2011161"/>
    <lineage>
        <taxon>Eukaryota</taxon>
        <taxon>Metazoa</taxon>
        <taxon>Ecdysozoa</taxon>
        <taxon>Nematoda</taxon>
        <taxon>Chromadorea</taxon>
        <taxon>Plectida</taxon>
        <taxon>Plectina</taxon>
        <taxon>Plectoidea</taxon>
        <taxon>Plectidae</taxon>
        <taxon>Plectus</taxon>
    </lineage>
</organism>
<dbReference type="Pfam" id="PF01963">
    <property type="entry name" value="TraB_PrgY_gumN"/>
    <property type="match status" value="1"/>
</dbReference>
<keyword evidence="11" id="KW-0472">Membrane</keyword>
<keyword evidence="5" id="KW-0812">Transmembrane</keyword>
<dbReference type="Proteomes" id="UP000887566">
    <property type="component" value="Unplaced"/>
</dbReference>
<dbReference type="GO" id="GO:0004222">
    <property type="term" value="F:metalloendopeptidase activity"/>
    <property type="evidence" value="ECO:0007669"/>
    <property type="project" value="UniProtKB-UniRule"/>
</dbReference>
<keyword evidence="7 13" id="KW-0732">Signal</keyword>
<evidence type="ECO:0000256" key="6">
    <source>
        <dbReference type="ARBA" id="ARBA00022723"/>
    </source>
</evidence>
<evidence type="ECO:0000256" key="4">
    <source>
        <dbReference type="ARBA" id="ARBA00022670"/>
    </source>
</evidence>
<evidence type="ECO:0000313" key="16">
    <source>
        <dbReference type="WBParaSite" id="PSAMB.scaffold6866size8667.g29211.t1"/>
    </source>
</evidence>
<dbReference type="GO" id="GO:0046872">
    <property type="term" value="F:metal ion binding"/>
    <property type="evidence" value="ECO:0007669"/>
    <property type="project" value="UniProtKB-UniRule"/>
</dbReference>
<keyword evidence="13" id="KW-1003">Cell membrane</keyword>
<name>A0A914X7K1_9BILA</name>
<evidence type="ECO:0000256" key="5">
    <source>
        <dbReference type="ARBA" id="ARBA00022692"/>
    </source>
</evidence>
<dbReference type="CDD" id="cd14789">
    <property type="entry name" value="Tiki"/>
    <property type="match status" value="1"/>
</dbReference>
<evidence type="ECO:0000256" key="2">
    <source>
        <dbReference type="ARBA" id="ARBA00004479"/>
    </source>
</evidence>
<keyword evidence="4 13" id="KW-0645">Protease</keyword>
<dbReference type="AlphaFoldDB" id="A0A914X7K1"/>
<keyword evidence="13" id="KW-0879">Wnt signaling pathway</keyword>
<evidence type="ECO:0000256" key="10">
    <source>
        <dbReference type="ARBA" id="ARBA00023049"/>
    </source>
</evidence>
<dbReference type="GO" id="GO:0005886">
    <property type="term" value="C:plasma membrane"/>
    <property type="evidence" value="ECO:0007669"/>
    <property type="project" value="UniProtKB-SubCell"/>
</dbReference>
<reference evidence="16" key="1">
    <citation type="submission" date="2022-11" db="UniProtKB">
        <authorList>
            <consortium name="WormBaseParasite"/>
        </authorList>
    </citation>
    <scope>IDENTIFICATION</scope>
</reference>
<evidence type="ECO:0000256" key="13">
    <source>
        <dbReference type="RuleBase" id="RU369069"/>
    </source>
</evidence>
<feature type="region of interest" description="Disordered" evidence="14">
    <location>
        <begin position="15"/>
        <end position="51"/>
    </location>
</feature>
<keyword evidence="12" id="KW-0325">Glycoprotein</keyword>
<comment type="subcellular location">
    <subcellularLocation>
        <location evidence="13">Cell membrane</location>
        <topology evidence="13">Single-pass type I membrane protein</topology>
    </subcellularLocation>
    <subcellularLocation>
        <location evidence="2">Membrane</location>
        <topology evidence="2">Single-pass type I membrane protein</topology>
    </subcellularLocation>
</comment>
<comment type="function">
    <text evidence="13">Metalloprotease that acts as a negative regulator of the Wnt signaling pathway.</text>
</comment>
<comment type="similarity">
    <text evidence="3 13">Belongs to the TIKI family.</text>
</comment>
<dbReference type="GO" id="GO:0016055">
    <property type="term" value="P:Wnt signaling pathway"/>
    <property type="evidence" value="ECO:0007669"/>
    <property type="project" value="UniProtKB-KW"/>
</dbReference>
<comment type="cofactor">
    <cofactor evidence="1">
        <name>Co(2+)</name>
        <dbReference type="ChEBI" id="CHEBI:48828"/>
    </cofactor>
</comment>
<keyword evidence="15" id="KW-1185">Reference proteome</keyword>
<comment type="cofactor">
    <cofactor evidence="13">
        <name>Mn(2+)</name>
        <dbReference type="ChEBI" id="CHEBI:29035"/>
    </cofactor>
    <cofactor evidence="13">
        <name>Co(2+)</name>
        <dbReference type="ChEBI" id="CHEBI:48828"/>
    </cofactor>
    <text evidence="13">Divalent metal cations. Mn(2+) or Co(2+).</text>
</comment>
<proteinExistence type="inferred from homology"/>
<keyword evidence="8 13" id="KW-0378">Hydrolase</keyword>
<evidence type="ECO:0000256" key="14">
    <source>
        <dbReference type="SAM" id="MobiDB-lite"/>
    </source>
</evidence>
<evidence type="ECO:0000256" key="3">
    <source>
        <dbReference type="ARBA" id="ARBA00008261"/>
    </source>
</evidence>